<name>A0A5B8VG65_9BACT</name>
<dbReference type="Gene3D" id="3.40.630.30">
    <property type="match status" value="1"/>
</dbReference>
<dbReference type="InterPro" id="IPR016181">
    <property type="entry name" value="Acyl_CoA_acyltransferase"/>
</dbReference>
<dbReference type="OrthoDB" id="9800604at2"/>
<dbReference type="PANTHER" id="PTHR43800">
    <property type="entry name" value="PEPTIDYL-LYSINE N-ACETYLTRANSFERASE YJAB"/>
    <property type="match status" value="1"/>
</dbReference>
<keyword evidence="5" id="KW-1185">Reference proteome</keyword>
<reference evidence="4 5" key="1">
    <citation type="journal article" date="2017" name="Int. J. Syst. Evol. Microbiol.">
        <title>Arachidicoccus ginsenosidivorans sp. nov., with ginsenoside-converting activity isolated from ginseng cultivating soil.</title>
        <authorList>
            <person name="Siddiqi M.Z."/>
            <person name="Aslam Z."/>
            <person name="Im W.T."/>
        </authorList>
    </citation>
    <scope>NUCLEOTIDE SEQUENCE [LARGE SCALE GENOMIC DNA]</scope>
    <source>
        <strain evidence="4 5">Gsoil 809</strain>
    </source>
</reference>
<gene>
    <name evidence="4" type="ORF">FSB73_01600</name>
</gene>
<dbReference type="AlphaFoldDB" id="A0A5B8VG65"/>
<accession>A0A5B8VG65</accession>
<dbReference type="KEGG" id="agi:FSB73_01600"/>
<dbReference type="RefSeq" id="WP_146779850.1">
    <property type="nucleotide sequence ID" value="NZ_CP042434.1"/>
</dbReference>
<dbReference type="SUPFAM" id="SSF55729">
    <property type="entry name" value="Acyl-CoA N-acyltransferases (Nat)"/>
    <property type="match status" value="1"/>
</dbReference>
<dbReference type="PROSITE" id="PS51186">
    <property type="entry name" value="GNAT"/>
    <property type="match status" value="1"/>
</dbReference>
<dbReference type="GO" id="GO:0016747">
    <property type="term" value="F:acyltransferase activity, transferring groups other than amino-acyl groups"/>
    <property type="evidence" value="ECO:0007669"/>
    <property type="project" value="InterPro"/>
</dbReference>
<evidence type="ECO:0000256" key="1">
    <source>
        <dbReference type="ARBA" id="ARBA00022679"/>
    </source>
</evidence>
<dbReference type="PANTHER" id="PTHR43800:SF1">
    <property type="entry name" value="PEPTIDYL-LYSINE N-ACETYLTRANSFERASE YJAB"/>
    <property type="match status" value="1"/>
</dbReference>
<sequence length="168" mass="19226">MVLPNSTIKIQPATSKDIAHIQHIVSISWPATYGDILSPEQLNYMIDLIYSDAALINQFNQGHHFYILWEQQTAMGFIDIQTLNDTDCKLHKIYLLPDHQGKGYGKILLNFAIEKARQMGGKALKLNVNRYNKALGFYQRMGFKTILEVDIPIGQGYYMNDYVMTLPL</sequence>
<dbReference type="Pfam" id="PF00583">
    <property type="entry name" value="Acetyltransf_1"/>
    <property type="match status" value="1"/>
</dbReference>
<evidence type="ECO:0000313" key="4">
    <source>
        <dbReference type="EMBL" id="QEC70587.1"/>
    </source>
</evidence>
<proteinExistence type="predicted"/>
<organism evidence="4 5">
    <name type="scientific">Arachidicoccus ginsenosidivorans</name>
    <dbReference type="NCBI Taxonomy" id="496057"/>
    <lineage>
        <taxon>Bacteria</taxon>
        <taxon>Pseudomonadati</taxon>
        <taxon>Bacteroidota</taxon>
        <taxon>Chitinophagia</taxon>
        <taxon>Chitinophagales</taxon>
        <taxon>Chitinophagaceae</taxon>
        <taxon>Arachidicoccus</taxon>
    </lineage>
</organism>
<dbReference type="InterPro" id="IPR000182">
    <property type="entry name" value="GNAT_dom"/>
</dbReference>
<dbReference type="CDD" id="cd04301">
    <property type="entry name" value="NAT_SF"/>
    <property type="match status" value="1"/>
</dbReference>
<keyword evidence="1 4" id="KW-0808">Transferase</keyword>
<dbReference type="Proteomes" id="UP000321291">
    <property type="component" value="Chromosome"/>
</dbReference>
<dbReference type="EMBL" id="CP042434">
    <property type="protein sequence ID" value="QEC70587.1"/>
    <property type="molecule type" value="Genomic_DNA"/>
</dbReference>
<evidence type="ECO:0000259" key="3">
    <source>
        <dbReference type="PROSITE" id="PS51186"/>
    </source>
</evidence>
<evidence type="ECO:0000313" key="5">
    <source>
        <dbReference type="Proteomes" id="UP000321291"/>
    </source>
</evidence>
<evidence type="ECO:0000256" key="2">
    <source>
        <dbReference type="ARBA" id="ARBA00023315"/>
    </source>
</evidence>
<protein>
    <submittedName>
        <fullName evidence="4">GNAT family N-acetyltransferase</fullName>
    </submittedName>
</protein>
<feature type="domain" description="N-acetyltransferase" evidence="3">
    <location>
        <begin position="8"/>
        <end position="168"/>
    </location>
</feature>
<keyword evidence="2" id="KW-0012">Acyltransferase</keyword>